<evidence type="ECO:0000313" key="4">
    <source>
        <dbReference type="Proteomes" id="UP001154282"/>
    </source>
</evidence>
<keyword evidence="1" id="KW-0732">Signal</keyword>
<dbReference type="SUPFAM" id="SSF46565">
    <property type="entry name" value="Chaperone J-domain"/>
    <property type="match status" value="1"/>
</dbReference>
<dbReference type="PANTHER" id="PTHR44137">
    <property type="entry name" value="BNAC03G44070D PROTEIN"/>
    <property type="match status" value="1"/>
</dbReference>
<feature type="domain" description="J" evidence="2">
    <location>
        <begin position="90"/>
        <end position="154"/>
    </location>
</feature>
<dbReference type="Pfam" id="PF00226">
    <property type="entry name" value="DnaJ"/>
    <property type="match status" value="1"/>
</dbReference>
<evidence type="ECO:0000259" key="2">
    <source>
        <dbReference type="PROSITE" id="PS50076"/>
    </source>
</evidence>
<dbReference type="InterPro" id="IPR036869">
    <property type="entry name" value="J_dom_sf"/>
</dbReference>
<gene>
    <name evidence="3" type="ORF">LITE_LOCUS41548</name>
</gene>
<dbReference type="InterPro" id="IPR018253">
    <property type="entry name" value="DnaJ_domain_CS"/>
</dbReference>
<dbReference type="AlphaFoldDB" id="A0AAV0Q795"/>
<organism evidence="3 4">
    <name type="scientific">Linum tenue</name>
    <dbReference type="NCBI Taxonomy" id="586396"/>
    <lineage>
        <taxon>Eukaryota</taxon>
        <taxon>Viridiplantae</taxon>
        <taxon>Streptophyta</taxon>
        <taxon>Embryophyta</taxon>
        <taxon>Tracheophyta</taxon>
        <taxon>Spermatophyta</taxon>
        <taxon>Magnoliopsida</taxon>
        <taxon>eudicotyledons</taxon>
        <taxon>Gunneridae</taxon>
        <taxon>Pentapetalae</taxon>
        <taxon>rosids</taxon>
        <taxon>fabids</taxon>
        <taxon>Malpighiales</taxon>
        <taxon>Linaceae</taxon>
        <taxon>Linum</taxon>
    </lineage>
</organism>
<evidence type="ECO:0000256" key="1">
    <source>
        <dbReference type="SAM" id="SignalP"/>
    </source>
</evidence>
<dbReference type="PRINTS" id="PR00625">
    <property type="entry name" value="JDOMAIN"/>
</dbReference>
<dbReference type="Gene3D" id="1.10.287.110">
    <property type="entry name" value="DnaJ domain"/>
    <property type="match status" value="1"/>
</dbReference>
<name>A0AAV0Q795_9ROSI</name>
<dbReference type="PROSITE" id="PS00636">
    <property type="entry name" value="DNAJ_1"/>
    <property type="match status" value="1"/>
</dbReference>
<sequence>LCSFFLTAPLFFSSSSTLSLPLRPHSNPRKTYTFSISVSLSHRMRYASSSEAKSQLVSEICSLSTLTIACIHRDLPCLSSPASPHSHFIDWYRLLGVEENADFEDIKKRYHRLALQLHPDKNDHPKAEIAFKLVLQGYSVLSDSVKRREFDGERRKCFCVVCNRIPYSAPKVKVSIHESRSRAYRIRQALKDIRERFKEEARVMENCLKVNASLSSRRDEVPVFMPTSSPNQLLFRCRSRRESPVFDPCDYGSEGYPHFRERKSYSKKPESFWNMQRRQSFSNNGQGSRKFEFPVFENRLDRGMMKSKPACVHS</sequence>
<feature type="signal peptide" evidence="1">
    <location>
        <begin position="1"/>
        <end position="17"/>
    </location>
</feature>
<dbReference type="EMBL" id="CAMGYJ010000009">
    <property type="protein sequence ID" value="CAI0540112.1"/>
    <property type="molecule type" value="Genomic_DNA"/>
</dbReference>
<accession>A0AAV0Q795</accession>
<dbReference type="SMART" id="SM00271">
    <property type="entry name" value="DnaJ"/>
    <property type="match status" value="1"/>
</dbReference>
<dbReference type="PROSITE" id="PS50076">
    <property type="entry name" value="DNAJ_2"/>
    <property type="match status" value="1"/>
</dbReference>
<proteinExistence type="predicted"/>
<dbReference type="CDD" id="cd06257">
    <property type="entry name" value="DnaJ"/>
    <property type="match status" value="1"/>
</dbReference>
<dbReference type="Proteomes" id="UP001154282">
    <property type="component" value="Unassembled WGS sequence"/>
</dbReference>
<reference evidence="3" key="1">
    <citation type="submission" date="2022-08" db="EMBL/GenBank/DDBJ databases">
        <authorList>
            <person name="Gutierrez-Valencia J."/>
        </authorList>
    </citation>
    <scope>NUCLEOTIDE SEQUENCE</scope>
</reference>
<feature type="non-terminal residue" evidence="3">
    <location>
        <position position="1"/>
    </location>
</feature>
<protein>
    <recommendedName>
        <fullName evidence="2">J domain-containing protein</fullName>
    </recommendedName>
</protein>
<dbReference type="InterPro" id="IPR001623">
    <property type="entry name" value="DnaJ_domain"/>
</dbReference>
<comment type="caution">
    <text evidence="3">The sequence shown here is derived from an EMBL/GenBank/DDBJ whole genome shotgun (WGS) entry which is preliminary data.</text>
</comment>
<evidence type="ECO:0000313" key="3">
    <source>
        <dbReference type="EMBL" id="CAI0540112.1"/>
    </source>
</evidence>
<keyword evidence="4" id="KW-1185">Reference proteome</keyword>
<feature type="chain" id="PRO_5043897535" description="J domain-containing protein" evidence="1">
    <location>
        <begin position="18"/>
        <end position="314"/>
    </location>
</feature>
<dbReference type="PANTHER" id="PTHR44137:SF13">
    <property type="entry name" value="CHAPERONE DNAJ-DOMAIN SUPERFAMILY PROTEIN"/>
    <property type="match status" value="1"/>
</dbReference>